<dbReference type="PROSITE" id="PS51257">
    <property type="entry name" value="PROKAR_LIPOPROTEIN"/>
    <property type="match status" value="1"/>
</dbReference>
<reference evidence="2 3" key="1">
    <citation type="submission" date="2023-09" db="EMBL/GenBank/DDBJ databases">
        <authorList>
            <person name="Rey-Velasco X."/>
        </authorList>
    </citation>
    <scope>NUCLEOTIDE SEQUENCE [LARGE SCALE GENOMIC DNA]</scope>
    <source>
        <strain evidence="2 3">F260</strain>
    </source>
</reference>
<protein>
    <recommendedName>
        <fullName evidence="4">Calx-beta domain-containing protein</fullName>
    </recommendedName>
</protein>
<proteinExistence type="predicted"/>
<organism evidence="2 3">
    <name type="scientific">Autumnicola lenta</name>
    <dbReference type="NCBI Taxonomy" id="3075593"/>
    <lineage>
        <taxon>Bacteria</taxon>
        <taxon>Pseudomonadati</taxon>
        <taxon>Bacteroidota</taxon>
        <taxon>Flavobacteriia</taxon>
        <taxon>Flavobacteriales</taxon>
        <taxon>Flavobacteriaceae</taxon>
        <taxon>Autumnicola</taxon>
    </lineage>
</organism>
<sequence length="313" mass="33753">MKKFFLIMAAVVSTSFFTGCESDDEFTAPNYVSFETGPLDFSVNENSDASYDITVYTANVTGSDRTIPVEVAGSSTLNAESYSIPASVTIPANTNEGTFTVTLTDNNLANAGGNLILSLDPEDEDLYTGSPLTIGVSKVCAIDINDYIGSFTGTGSGSEDYGYTTEVETFRNEEGDLMINGLVFQWFQDWWGEVIVTNQPVTFDVNMETGVITIPEQPYITSTYEGDPQPAYSIKGTGRINACEQQIMIRPVLVQDGTEIDGTTWGAAFLETIRLEGDDTVDSEGEDDTDDSGDDAGEEDSEGDDSEGDDSEE</sequence>
<feature type="compositionally biased region" description="Acidic residues" evidence="1">
    <location>
        <begin position="278"/>
        <end position="313"/>
    </location>
</feature>
<evidence type="ECO:0000256" key="1">
    <source>
        <dbReference type="SAM" id="MobiDB-lite"/>
    </source>
</evidence>
<dbReference type="RefSeq" id="WP_311493913.1">
    <property type="nucleotide sequence ID" value="NZ_JAVRHO010000004.1"/>
</dbReference>
<evidence type="ECO:0000313" key="2">
    <source>
        <dbReference type="EMBL" id="MDT0645725.1"/>
    </source>
</evidence>
<evidence type="ECO:0008006" key="4">
    <source>
        <dbReference type="Google" id="ProtNLM"/>
    </source>
</evidence>
<feature type="region of interest" description="Disordered" evidence="1">
    <location>
        <begin position="275"/>
        <end position="313"/>
    </location>
</feature>
<accession>A0ABU3CH99</accession>
<keyword evidence="3" id="KW-1185">Reference proteome</keyword>
<dbReference type="Proteomes" id="UP001245285">
    <property type="component" value="Unassembled WGS sequence"/>
</dbReference>
<name>A0ABU3CH99_9FLAO</name>
<comment type="caution">
    <text evidence="2">The sequence shown here is derived from an EMBL/GenBank/DDBJ whole genome shotgun (WGS) entry which is preliminary data.</text>
</comment>
<dbReference type="EMBL" id="JAVRHO010000004">
    <property type="protein sequence ID" value="MDT0645725.1"/>
    <property type="molecule type" value="Genomic_DNA"/>
</dbReference>
<evidence type="ECO:0000313" key="3">
    <source>
        <dbReference type="Proteomes" id="UP001245285"/>
    </source>
</evidence>
<gene>
    <name evidence="2" type="ORF">RM545_03400</name>
</gene>